<comment type="similarity">
    <text evidence="1 2">Belongs to the Iojap/RsfS family.</text>
</comment>
<dbReference type="GO" id="GO:0090071">
    <property type="term" value="P:negative regulation of ribosome biogenesis"/>
    <property type="evidence" value="ECO:0007669"/>
    <property type="project" value="UniProtKB-UniRule"/>
</dbReference>
<reference evidence="3 4" key="2">
    <citation type="journal article" date="2010" name="Stand. Genomic Sci.">
        <title>Complete genome sequence of Nakamurella multipartita type strain (Y-104).</title>
        <authorList>
            <person name="Tice H."/>
            <person name="Mayilraj S."/>
            <person name="Sims D."/>
            <person name="Lapidus A."/>
            <person name="Nolan M."/>
            <person name="Lucas S."/>
            <person name="Glavina Del Rio T."/>
            <person name="Copeland A."/>
            <person name="Cheng J.F."/>
            <person name="Meincke L."/>
            <person name="Bruce D."/>
            <person name="Goodwin L."/>
            <person name="Pitluck S."/>
            <person name="Ivanova N."/>
            <person name="Mavromatis K."/>
            <person name="Ovchinnikova G."/>
            <person name="Pati A."/>
            <person name="Chen A."/>
            <person name="Palaniappan K."/>
            <person name="Land M."/>
            <person name="Hauser L."/>
            <person name="Chang Y.J."/>
            <person name="Jeffries C.D."/>
            <person name="Detter J.C."/>
            <person name="Brettin T."/>
            <person name="Rohde M."/>
            <person name="Goker M."/>
            <person name="Bristow J."/>
            <person name="Eisen J.A."/>
            <person name="Markowitz V."/>
            <person name="Hugenholtz P."/>
            <person name="Kyrpides N.C."/>
            <person name="Klenk H.P."/>
            <person name="Chen F."/>
        </authorList>
    </citation>
    <scope>NUCLEOTIDE SEQUENCE [LARGE SCALE GENOMIC DNA]</scope>
    <source>
        <strain evidence="4">ATCC 700099 / DSM 44233 / CIP 104796 / JCM 9543 / NBRC 105858 / Y-104</strain>
    </source>
</reference>
<comment type="subunit">
    <text evidence="2">Interacts with ribosomal protein uL14 (rplN).</text>
</comment>
<dbReference type="InterPro" id="IPR004394">
    <property type="entry name" value="Iojap/RsfS/C7orf30"/>
</dbReference>
<keyword evidence="2" id="KW-0678">Repressor</keyword>
<keyword evidence="2" id="KW-0810">Translation regulation</keyword>
<evidence type="ECO:0000256" key="1">
    <source>
        <dbReference type="ARBA" id="ARBA00010574"/>
    </source>
</evidence>
<organism evidence="3 4">
    <name type="scientific">Nakamurella multipartita (strain ATCC 700099 / DSM 44233 / CIP 104796 / JCM 9543 / NBRC 105858 / Y-104)</name>
    <name type="common">Microsphaera multipartita</name>
    <dbReference type="NCBI Taxonomy" id="479431"/>
    <lineage>
        <taxon>Bacteria</taxon>
        <taxon>Bacillati</taxon>
        <taxon>Actinomycetota</taxon>
        <taxon>Actinomycetes</taxon>
        <taxon>Nakamurellales</taxon>
        <taxon>Nakamurellaceae</taxon>
        <taxon>Nakamurella</taxon>
    </lineage>
</organism>
<comment type="subcellular location">
    <subcellularLocation>
        <location evidence="2">Cytoplasm</location>
    </subcellularLocation>
</comment>
<dbReference type="Gene3D" id="3.30.460.10">
    <property type="entry name" value="Beta Polymerase, domain 2"/>
    <property type="match status" value="1"/>
</dbReference>
<dbReference type="Pfam" id="PF02410">
    <property type="entry name" value="RsfS"/>
    <property type="match status" value="1"/>
</dbReference>
<dbReference type="InterPro" id="IPR043519">
    <property type="entry name" value="NT_sf"/>
</dbReference>
<dbReference type="FunFam" id="3.30.460.10:FF:000008">
    <property type="entry name" value="Ribosomal silencing factor RsfS"/>
    <property type="match status" value="1"/>
</dbReference>
<evidence type="ECO:0000313" key="3">
    <source>
        <dbReference type="EMBL" id="ACV77908.1"/>
    </source>
</evidence>
<dbReference type="RefSeq" id="WP_015746814.1">
    <property type="nucleotide sequence ID" value="NC_013235.1"/>
</dbReference>
<dbReference type="Proteomes" id="UP000002218">
    <property type="component" value="Chromosome"/>
</dbReference>
<dbReference type="SUPFAM" id="SSF81301">
    <property type="entry name" value="Nucleotidyltransferase"/>
    <property type="match status" value="1"/>
</dbReference>
<sequence length="137" mass="14907">MTATEASIELATIAAQAAADKKATDILLVDVSDRLAITDVFVIVTGGNERQVGAIVDEIEEKMGAAGSRPPRREGQRDGRWVLLDFVDIIVHVQHPEERVFYALDRLWKDCPVIEFTDQALAGTDSVTNGTEATLAQ</sequence>
<dbReference type="GO" id="GO:0042256">
    <property type="term" value="P:cytosolic ribosome assembly"/>
    <property type="evidence" value="ECO:0007669"/>
    <property type="project" value="UniProtKB-UniRule"/>
</dbReference>
<dbReference type="STRING" id="479431.Namu_1509"/>
<dbReference type="AlphaFoldDB" id="C8XF22"/>
<dbReference type="GO" id="GO:0017148">
    <property type="term" value="P:negative regulation of translation"/>
    <property type="evidence" value="ECO:0007669"/>
    <property type="project" value="UniProtKB-UniRule"/>
</dbReference>
<keyword evidence="2" id="KW-0963">Cytoplasm</keyword>
<dbReference type="EMBL" id="CP001737">
    <property type="protein sequence ID" value="ACV77908.1"/>
    <property type="molecule type" value="Genomic_DNA"/>
</dbReference>
<dbReference type="NCBIfam" id="TIGR00090">
    <property type="entry name" value="rsfS_iojap_ybeB"/>
    <property type="match status" value="1"/>
</dbReference>
<gene>
    <name evidence="2" type="primary">rsfS</name>
    <name evidence="3" type="ordered locus">Namu_1509</name>
</gene>
<dbReference type="GO" id="GO:0043023">
    <property type="term" value="F:ribosomal large subunit binding"/>
    <property type="evidence" value="ECO:0007669"/>
    <property type="project" value="TreeGrafter"/>
</dbReference>
<evidence type="ECO:0000313" key="4">
    <source>
        <dbReference type="Proteomes" id="UP000002218"/>
    </source>
</evidence>
<protein>
    <recommendedName>
        <fullName evidence="2">Ribosomal silencing factor RsfS</fullName>
    </recommendedName>
</protein>
<keyword evidence="4" id="KW-1185">Reference proteome</keyword>
<dbReference type="OrthoDB" id="9793681at2"/>
<dbReference type="HAMAP" id="MF_01477">
    <property type="entry name" value="Iojap_RsfS"/>
    <property type="match status" value="1"/>
</dbReference>
<dbReference type="InParanoid" id="C8XF22"/>
<dbReference type="GO" id="GO:0005737">
    <property type="term" value="C:cytoplasm"/>
    <property type="evidence" value="ECO:0007669"/>
    <property type="project" value="UniProtKB-SubCell"/>
</dbReference>
<dbReference type="FunCoup" id="C8XF22">
    <property type="interactions" value="65"/>
</dbReference>
<dbReference type="PANTHER" id="PTHR21043">
    <property type="entry name" value="IOJAP SUPERFAMILY ORTHOLOG"/>
    <property type="match status" value="1"/>
</dbReference>
<reference evidence="4" key="1">
    <citation type="submission" date="2009-09" db="EMBL/GenBank/DDBJ databases">
        <title>The complete genome of Nakamurella multipartita DSM 44233.</title>
        <authorList>
            <consortium name="US DOE Joint Genome Institute (JGI-PGF)"/>
            <person name="Lucas S."/>
            <person name="Copeland A."/>
            <person name="Lapidus A."/>
            <person name="Glavina del Rio T."/>
            <person name="Dalin E."/>
            <person name="Tice H."/>
            <person name="Bruce D."/>
            <person name="Goodwin L."/>
            <person name="Pitluck S."/>
            <person name="Kyrpides N."/>
            <person name="Mavromatis K."/>
            <person name="Ivanova N."/>
            <person name="Ovchinnikova G."/>
            <person name="Sims D."/>
            <person name="Meincke L."/>
            <person name="Brettin T."/>
            <person name="Detter J.C."/>
            <person name="Han C."/>
            <person name="Larimer F."/>
            <person name="Land M."/>
            <person name="Hauser L."/>
            <person name="Markowitz V."/>
            <person name="Cheng J.-F."/>
            <person name="Hugenholtz P."/>
            <person name="Woyke T."/>
            <person name="Wu D."/>
            <person name="Klenk H.-P."/>
            <person name="Eisen J.A."/>
        </authorList>
    </citation>
    <scope>NUCLEOTIDE SEQUENCE [LARGE SCALE GENOMIC DNA]</scope>
    <source>
        <strain evidence="4">ATCC 700099 / DSM 44233 / CIP 104796 / JCM 9543 / NBRC 105858 / Y-104</strain>
    </source>
</reference>
<dbReference type="PANTHER" id="PTHR21043:SF0">
    <property type="entry name" value="MITOCHONDRIAL ASSEMBLY OF RIBOSOMAL LARGE SUBUNIT PROTEIN 1"/>
    <property type="match status" value="1"/>
</dbReference>
<evidence type="ECO:0000256" key="2">
    <source>
        <dbReference type="HAMAP-Rule" id="MF_01477"/>
    </source>
</evidence>
<proteinExistence type="inferred from homology"/>
<name>C8XF22_NAKMY</name>
<dbReference type="HOGENOM" id="CLU_092688_2_0_11"/>
<dbReference type="KEGG" id="nml:Namu_1509"/>
<accession>C8XF22</accession>
<comment type="function">
    <text evidence="2">Functions as a ribosomal silencing factor. Interacts with ribosomal protein uL14 (rplN), blocking formation of intersubunit bridge B8. Prevents association of the 30S and 50S ribosomal subunits and the formation of functional ribosomes, thus repressing translation.</text>
</comment>
<dbReference type="eggNOG" id="COG0799">
    <property type="taxonomic scope" value="Bacteria"/>
</dbReference>